<dbReference type="EMBL" id="JAOQIO010000002">
    <property type="protein sequence ID" value="MCU6790652.1"/>
    <property type="molecule type" value="Genomic_DNA"/>
</dbReference>
<dbReference type="InterPro" id="IPR003346">
    <property type="entry name" value="Transposase_20"/>
</dbReference>
<dbReference type="InterPro" id="IPR047650">
    <property type="entry name" value="Transpos_IS110"/>
</dbReference>
<dbReference type="PANTHER" id="PTHR33055">
    <property type="entry name" value="TRANSPOSASE FOR INSERTION SEQUENCE ELEMENT IS1111A"/>
    <property type="match status" value="1"/>
</dbReference>
<protein>
    <submittedName>
        <fullName evidence="2">Transposase</fullName>
    </submittedName>
</protein>
<reference evidence="2 3" key="1">
    <citation type="submission" date="2022-09" db="EMBL/GenBank/DDBJ databases">
        <authorList>
            <person name="Han X.L."/>
            <person name="Wang Q."/>
            <person name="Lu T."/>
        </authorList>
    </citation>
    <scope>NUCLEOTIDE SEQUENCE [LARGE SCALE GENOMIC DNA]</scope>
    <source>
        <strain evidence="2 3">WQ 127069</strain>
    </source>
</reference>
<evidence type="ECO:0000313" key="2">
    <source>
        <dbReference type="EMBL" id="MCU6790652.1"/>
    </source>
</evidence>
<dbReference type="Pfam" id="PF02371">
    <property type="entry name" value="Transposase_20"/>
    <property type="match status" value="1"/>
</dbReference>
<accession>A0ABT2U7P5</accession>
<organism evidence="2 3">
    <name type="scientific">Paenibacillus baimaensis</name>
    <dbReference type="NCBI Taxonomy" id="2982185"/>
    <lineage>
        <taxon>Bacteria</taxon>
        <taxon>Bacillati</taxon>
        <taxon>Bacillota</taxon>
        <taxon>Bacilli</taxon>
        <taxon>Bacillales</taxon>
        <taxon>Paenibacillaceae</taxon>
        <taxon>Paenibacillus</taxon>
    </lineage>
</organism>
<gene>
    <name evidence="2" type="ORF">OB236_00795</name>
</gene>
<dbReference type="RefSeq" id="WP_262682147.1">
    <property type="nucleotide sequence ID" value="NZ_JAOQIO010000002.1"/>
</dbReference>
<feature type="domain" description="Transposase IS116/IS110/IS902 C-terminal" evidence="1">
    <location>
        <begin position="67"/>
        <end position="150"/>
    </location>
</feature>
<sequence>MSNTATGMQKAAELIAQAKRSVGETTALDEAKQDLGRLLQEFERIVEILDRIEQDMQVLLSEIPMADQLRSIKGLGPIFIAAILSCAGDLRQYAHGRQLLRKASLNLAERMSGKHKGQIMLSKRGDATLRKYMYLATIVLVGTYPVFRQMHENNVQIRQMKKQQSVFKLLGKLARIINGIVGRGETFSPEKAAPTCTRAA</sequence>
<comment type="caution">
    <text evidence="2">The sequence shown here is derived from an EMBL/GenBank/DDBJ whole genome shotgun (WGS) entry which is preliminary data.</text>
</comment>
<dbReference type="Proteomes" id="UP001652445">
    <property type="component" value="Unassembled WGS sequence"/>
</dbReference>
<name>A0ABT2U7P5_9BACL</name>
<evidence type="ECO:0000259" key="1">
    <source>
        <dbReference type="Pfam" id="PF02371"/>
    </source>
</evidence>
<proteinExistence type="predicted"/>
<evidence type="ECO:0000313" key="3">
    <source>
        <dbReference type="Proteomes" id="UP001652445"/>
    </source>
</evidence>
<keyword evidence="3" id="KW-1185">Reference proteome</keyword>